<organism evidence="1 2">
    <name type="scientific">Candidatus Methanogaster sp</name>
    <dbReference type="NCBI Taxonomy" id="3386292"/>
    <lineage>
        <taxon>Archaea</taxon>
        <taxon>Methanobacteriati</taxon>
        <taxon>Methanobacteriota</taxon>
        <taxon>Stenosarchaea group</taxon>
        <taxon>Methanomicrobia</taxon>
        <taxon>Methanosarcinales</taxon>
        <taxon>ANME-2 cluster</taxon>
        <taxon>Candidatus Methanogasteraceae</taxon>
        <taxon>Candidatus Methanogaster</taxon>
    </lineage>
</organism>
<reference evidence="1" key="1">
    <citation type="submission" date="2018-01" db="EMBL/GenBank/DDBJ databases">
        <authorList>
            <person name="Krukenberg V."/>
        </authorList>
    </citation>
    <scope>NUCLEOTIDE SEQUENCE</scope>
    <source>
        <strain evidence="1">E20ANME2</strain>
    </source>
</reference>
<name>A0AC61L125_9EURY</name>
<dbReference type="EMBL" id="PQXF01000026">
    <property type="protein sequence ID" value="PXF59332.1"/>
    <property type="molecule type" value="Genomic_DNA"/>
</dbReference>
<evidence type="ECO:0000313" key="2">
    <source>
        <dbReference type="Proteomes" id="UP000248329"/>
    </source>
</evidence>
<comment type="caution">
    <text evidence="1">The sequence shown here is derived from an EMBL/GenBank/DDBJ whole genome shotgun (WGS) entry which is preliminary data.</text>
</comment>
<dbReference type="Proteomes" id="UP000248329">
    <property type="component" value="Unassembled WGS sequence"/>
</dbReference>
<protein>
    <submittedName>
        <fullName evidence="1">Uncharacterized protein</fullName>
    </submittedName>
</protein>
<sequence>MARYFHLLETRNRFANDDLWRGHARGAACVRGRGGTSRVALVAGEGAARVTGSDEMAASLGA</sequence>
<evidence type="ECO:0000313" key="1">
    <source>
        <dbReference type="EMBL" id="PXF59332.1"/>
    </source>
</evidence>
<accession>A0AC61L125</accession>
<gene>
    <name evidence="1" type="ORF">C4B59_11785</name>
</gene>
<proteinExistence type="predicted"/>